<reference evidence="2 3" key="1">
    <citation type="submission" date="2019-11" db="EMBL/GenBank/DDBJ databases">
        <title>P. haliotis isolates from Z. marina roots.</title>
        <authorList>
            <person name="Cohen M."/>
            <person name="Jospin G."/>
            <person name="Eisen J.A."/>
            <person name="Coil D.A."/>
        </authorList>
    </citation>
    <scope>NUCLEOTIDE SEQUENCE [LARGE SCALE GENOMIC DNA]</scope>
    <source>
        <strain evidence="2 3">UCD-MCMsp1aY</strain>
    </source>
</reference>
<accession>A0A6N8F825</accession>
<dbReference type="InterPro" id="IPR048469">
    <property type="entry name" value="YchJ-like_M"/>
</dbReference>
<evidence type="ECO:0000259" key="1">
    <source>
        <dbReference type="Pfam" id="PF17775"/>
    </source>
</evidence>
<dbReference type="PANTHER" id="PTHR33747:SF1">
    <property type="entry name" value="ADENYLATE CYCLASE-ASSOCIATED CAP C-TERMINAL DOMAIN-CONTAINING PROTEIN"/>
    <property type="match status" value="1"/>
</dbReference>
<dbReference type="Pfam" id="PF17775">
    <property type="entry name" value="YchJ_M-like"/>
    <property type="match status" value="1"/>
</dbReference>
<evidence type="ECO:0000313" key="3">
    <source>
        <dbReference type="Proteomes" id="UP000439994"/>
    </source>
</evidence>
<proteinExistence type="predicted"/>
<dbReference type="OrthoDB" id="21421at2"/>
<dbReference type="InterPro" id="IPR004027">
    <property type="entry name" value="SEC_C_motif"/>
</dbReference>
<organism evidence="2 3">
    <name type="scientific">Psychrosphaera haliotis</name>
    <dbReference type="NCBI Taxonomy" id="555083"/>
    <lineage>
        <taxon>Bacteria</taxon>
        <taxon>Pseudomonadati</taxon>
        <taxon>Pseudomonadota</taxon>
        <taxon>Gammaproteobacteria</taxon>
        <taxon>Alteromonadales</taxon>
        <taxon>Pseudoalteromonadaceae</taxon>
        <taxon>Psychrosphaera</taxon>
    </lineage>
</organism>
<dbReference type="SUPFAM" id="SSF54427">
    <property type="entry name" value="NTF2-like"/>
    <property type="match status" value="1"/>
</dbReference>
<dbReference type="RefSeq" id="WP_155693406.1">
    <property type="nucleotide sequence ID" value="NZ_WOCD01000001.1"/>
</dbReference>
<comment type="caution">
    <text evidence="2">The sequence shown here is derived from an EMBL/GenBank/DDBJ whole genome shotgun (WGS) entry which is preliminary data.</text>
</comment>
<protein>
    <recommendedName>
        <fullName evidence="1">YchJ-like middle NTF2-like domain-containing protein</fullName>
    </recommendedName>
</protein>
<dbReference type="EMBL" id="WOCD01000001">
    <property type="protein sequence ID" value="MUH71030.1"/>
    <property type="molecule type" value="Genomic_DNA"/>
</dbReference>
<feature type="domain" description="YchJ-like middle NTF2-like" evidence="1">
    <location>
        <begin position="28"/>
        <end position="119"/>
    </location>
</feature>
<dbReference type="AlphaFoldDB" id="A0A6N8F825"/>
<evidence type="ECO:0000313" key="2">
    <source>
        <dbReference type="EMBL" id="MUH71030.1"/>
    </source>
</evidence>
<dbReference type="Gene3D" id="3.10.450.50">
    <property type="match status" value="1"/>
</dbReference>
<gene>
    <name evidence="2" type="ORF">GNP35_00075</name>
</gene>
<dbReference type="InterPro" id="IPR032710">
    <property type="entry name" value="NTF2-like_dom_sf"/>
</dbReference>
<dbReference type="Proteomes" id="UP000439994">
    <property type="component" value="Unassembled WGS sequence"/>
</dbReference>
<sequence length="149" mass="16841">MSPCLCKSKEVSCPCQDIISAKRNADNPLQLMRSRYVAFATGTSDYLYQTSSNKLKLELTEQDLKAACMSCHFIGLTIVEATDTTVEFKADFIADGYLQQIHEQSYFVIEDDAWKYDSGELFDTPIIKIERNEQCPCGSGKKFKKCHAK</sequence>
<keyword evidence="3" id="KW-1185">Reference proteome</keyword>
<dbReference type="PANTHER" id="PTHR33747">
    <property type="entry name" value="UPF0225 PROTEIN SCO1677"/>
    <property type="match status" value="1"/>
</dbReference>
<dbReference type="Pfam" id="PF02810">
    <property type="entry name" value="SEC-C"/>
    <property type="match status" value="1"/>
</dbReference>
<name>A0A6N8F825_9GAMM</name>
<dbReference type="SUPFAM" id="SSF103642">
    <property type="entry name" value="Sec-C motif"/>
    <property type="match status" value="1"/>
</dbReference>